<keyword evidence="4" id="KW-0832">Ubl conjugation</keyword>
<feature type="region of interest" description="Disordered" evidence="7">
    <location>
        <begin position="372"/>
        <end position="442"/>
    </location>
</feature>
<evidence type="ECO:0000313" key="10">
    <source>
        <dbReference type="Proteomes" id="UP000838412"/>
    </source>
</evidence>
<keyword evidence="3" id="KW-0677">Repeat</keyword>
<keyword evidence="5 6" id="KW-0539">Nucleus</keyword>
<name>A0A8J9ZB84_BRALA</name>
<keyword evidence="10" id="KW-1185">Reference proteome</keyword>
<dbReference type="InterPro" id="IPR032171">
    <property type="entry name" value="COR-A"/>
</dbReference>
<dbReference type="PANTHER" id="PTHR14389">
    <property type="entry name" value="SI:CH1073-475A24.1"/>
    <property type="match status" value="1"/>
</dbReference>
<dbReference type="InterPro" id="IPR036600">
    <property type="entry name" value="PAH_sf"/>
</dbReference>
<protein>
    <submittedName>
        <fullName evidence="9">SIN3A protein</fullName>
    </submittedName>
</protein>
<dbReference type="InterPro" id="IPR000488">
    <property type="entry name" value="Death_dom"/>
</dbReference>
<evidence type="ECO:0000256" key="5">
    <source>
        <dbReference type="ARBA" id="ARBA00023242"/>
    </source>
</evidence>
<accession>A0A8J9ZB84</accession>
<reference evidence="9" key="1">
    <citation type="submission" date="2022-01" db="EMBL/GenBank/DDBJ databases">
        <authorList>
            <person name="Braso-Vives M."/>
        </authorList>
    </citation>
    <scope>NUCLEOTIDE SEQUENCE</scope>
</reference>
<feature type="region of interest" description="Disordered" evidence="7">
    <location>
        <begin position="241"/>
        <end position="277"/>
    </location>
</feature>
<feature type="compositionally biased region" description="Low complexity" evidence="7">
    <location>
        <begin position="259"/>
        <end position="277"/>
    </location>
</feature>
<evidence type="ECO:0000256" key="4">
    <source>
        <dbReference type="ARBA" id="ARBA00022843"/>
    </source>
</evidence>
<dbReference type="GO" id="GO:0007165">
    <property type="term" value="P:signal transduction"/>
    <property type="evidence" value="ECO:0007669"/>
    <property type="project" value="InterPro"/>
</dbReference>
<sequence>MGDEKEEALMALVEQQQFQRLKVEDALSYLDQVKLQFSNQPQVYNDFLDILKEFKSQSIDTPGVINRVSNLFKGHPDLISGFNIFLPPGYKINIQTSDGQVSSPGGNTTLTHVGIPRPQTPVMTQQQPVQHSTSAGATIAQALQVSSSPNTQGSQPWDPEEFNHAINYINKIKNRFQGQPDIYKAFLEILHTYHKEQRNIREGYAIAPSLTEAEVYAQAAKLLQNQEDLLAEFGKFLPDDDDDGDGALTPGHDDHHIPARSLTSTRRTSPTASMPMEVEMGGPEMRVLYEQACKKGTTQVFCTRLILVGNHGNGKTSLDHSLLQLEFHEDEGSTDGIVITSCLMTGKEAWKITKGMKDSEFVLAAAMEMKKMKEEETQEPSVSRRTDVDGQPKRKRLKSDLHQTVPASKGRKRKPVTSTSSQPHASKQPSTSTRRATTQPEEYKRVTQILLGKDDLSHVVGSKEHPAISIWDYAGHDVYYSSHHVFYTHYAIYIVTLNLEKPLDTPLEPWPGSCAEALQLRTEGDVVDYHLESIRAHTGPNKRTLLNDDQELDVNKGPHVIVVGTHKDQVEQTRIDEFFSNLREHLSGKAIDSHVHDRYFAVDNTKRGPEDPELSDLRDSILKIAQQQNHMGMTIPIRWLELKSKLMEMEKQGRKYCSLQEVMEATDSSDLPEGVTPEKNVATILRFFHLCGDILFFNSPELHNFVVLDPQWFVDVQKTIISIPQFRDPEVKEKWRLLETTGMLEDSLIEHVWKKRQEELKCDLITHKEELLKMMEQFDLILECSTERQDETHTSTSCSKSPIYFVPSLLTDVKNKEKLYPKGVKCSKPIFAVFDDKFCPVGVYYRLVIASMRRHNKMKPLAYARCARFTSNRKQTFVITKKDYYLEVELLSSKKEESACFSHGPSVRKGLDEDLREIINKWIPGLRYKWCLQCCCDSHKDKELDGDSFIPITSVTEWFIDGEVDCEAYSPATTTIEDIGLGHWFQKPQKQSAADQSSKVQPQEQSEAASMSAEERDISSVAWCVPIVVELKPPWRELGRNLGLSEADVEGISKKHQHDTGRCCLAVLEEWLSATDVTVERLKSALNTAGQGAIVQKLNTRELSMRRELLDLQDQVTGILRADFPNLDFVPDMSKKADEDRLQLNKKTLHEELFCSSFNYSLHSVIYDLIQERKKSVCRINWPGGSGTGFLLSKGKVLTCYHVYEGMVRTLRMFHDLGLYTATFFLSVGQVYTVRFHARMLKCHSEELDYAILQLAVDDDVAGTIDSLPFLGRYLPTTEDNRNMVVVVGHPSGGDKMVDFCHMAGLDKRYIIHVKFGNPDVPQEDPRKPLYQTGVMFHGSSGSPGFDTYGNVMLMHTRGFHPDKSSKSIIERGVRLTAIRDHAGQTLAPDVFREIFP</sequence>
<dbReference type="InterPro" id="IPR003822">
    <property type="entry name" value="PAH"/>
</dbReference>
<comment type="subcellular location">
    <subcellularLocation>
        <location evidence="1 6">Nucleus</location>
    </subcellularLocation>
</comment>
<dbReference type="PANTHER" id="PTHR14389:SF3">
    <property type="entry name" value="PROTEIN FAM111A-LIKE"/>
    <property type="match status" value="1"/>
</dbReference>
<feature type="compositionally biased region" description="Low complexity" evidence="7">
    <location>
        <begin position="1001"/>
        <end position="1012"/>
    </location>
</feature>
<dbReference type="EMBL" id="OV696703">
    <property type="protein sequence ID" value="CAH1250351.1"/>
    <property type="molecule type" value="Genomic_DNA"/>
</dbReference>
<dbReference type="FunFam" id="1.20.1160.11:FF:000005">
    <property type="entry name" value="SIN3 transcription regulator family member B"/>
    <property type="match status" value="1"/>
</dbReference>
<dbReference type="SUPFAM" id="SSF52540">
    <property type="entry name" value="P-loop containing nucleoside triphosphate hydrolases"/>
    <property type="match status" value="1"/>
</dbReference>
<dbReference type="Gene3D" id="3.40.50.300">
    <property type="entry name" value="P-loop containing nucleotide triphosphate hydrolases"/>
    <property type="match status" value="1"/>
</dbReference>
<dbReference type="Pfam" id="PF00531">
    <property type="entry name" value="Death"/>
    <property type="match status" value="1"/>
</dbReference>
<dbReference type="SUPFAM" id="SSF47762">
    <property type="entry name" value="PAH2 domain"/>
    <property type="match status" value="2"/>
</dbReference>
<dbReference type="InterPro" id="IPR027417">
    <property type="entry name" value="P-loop_NTPase"/>
</dbReference>
<feature type="domain" description="Death" evidence="8">
    <location>
        <begin position="1035"/>
        <end position="1102"/>
    </location>
</feature>
<feature type="region of interest" description="Disordered" evidence="7">
    <location>
        <begin position="992"/>
        <end position="1013"/>
    </location>
</feature>
<proteinExistence type="predicted"/>
<dbReference type="InterPro" id="IPR011029">
    <property type="entry name" value="DEATH-like_dom_sf"/>
</dbReference>
<gene>
    <name evidence="9" type="primary">SIN3A</name>
    <name evidence="9" type="ORF">BLAG_LOCUS11135</name>
</gene>
<organism evidence="9 10">
    <name type="scientific">Branchiostoma lanceolatum</name>
    <name type="common">Common lancelet</name>
    <name type="synonym">Amphioxus lanceolatum</name>
    <dbReference type="NCBI Taxonomy" id="7740"/>
    <lineage>
        <taxon>Eukaryota</taxon>
        <taxon>Metazoa</taxon>
        <taxon>Chordata</taxon>
        <taxon>Cephalochordata</taxon>
        <taxon>Leptocardii</taxon>
        <taxon>Amphioxiformes</taxon>
        <taxon>Branchiostomatidae</taxon>
        <taxon>Branchiostoma</taxon>
    </lineage>
</organism>
<evidence type="ECO:0000259" key="8">
    <source>
        <dbReference type="PROSITE" id="PS50017"/>
    </source>
</evidence>
<dbReference type="GO" id="GO:0006355">
    <property type="term" value="P:regulation of DNA-templated transcription"/>
    <property type="evidence" value="ECO:0007669"/>
    <property type="project" value="InterPro"/>
</dbReference>
<dbReference type="SUPFAM" id="SSF47986">
    <property type="entry name" value="DEATH domain"/>
    <property type="match status" value="1"/>
</dbReference>
<dbReference type="Pfam" id="PF16095">
    <property type="entry name" value="COR-A"/>
    <property type="match status" value="1"/>
</dbReference>
<evidence type="ECO:0000313" key="9">
    <source>
        <dbReference type="EMBL" id="CAH1250351.1"/>
    </source>
</evidence>
<dbReference type="Gene3D" id="1.20.1160.11">
    <property type="entry name" value="Paired amphipathic helix"/>
    <property type="match status" value="2"/>
</dbReference>
<dbReference type="Gene3D" id="1.10.10.10">
    <property type="entry name" value="Winged helix-like DNA-binding domain superfamily/Winged helix DNA-binding domain"/>
    <property type="match status" value="1"/>
</dbReference>
<dbReference type="FunFam" id="1.20.1160.11:FF:000001">
    <property type="entry name" value="Paired amphipathic helix protein Sin3"/>
    <property type="match status" value="1"/>
</dbReference>
<evidence type="ECO:0000256" key="6">
    <source>
        <dbReference type="PROSITE-ProRule" id="PRU00810"/>
    </source>
</evidence>
<dbReference type="InterPro" id="IPR009003">
    <property type="entry name" value="Peptidase_S1_PA"/>
</dbReference>
<evidence type="ECO:0000256" key="7">
    <source>
        <dbReference type="SAM" id="MobiDB-lite"/>
    </source>
</evidence>
<evidence type="ECO:0000256" key="3">
    <source>
        <dbReference type="ARBA" id="ARBA00022737"/>
    </source>
</evidence>
<dbReference type="SUPFAM" id="SSF50494">
    <property type="entry name" value="Trypsin-like serine proteases"/>
    <property type="match status" value="1"/>
</dbReference>
<dbReference type="OrthoDB" id="5962960at2759"/>
<dbReference type="CDD" id="cd01670">
    <property type="entry name" value="Death"/>
    <property type="match status" value="1"/>
</dbReference>
<dbReference type="Pfam" id="PF13365">
    <property type="entry name" value="Trypsin_2"/>
    <property type="match status" value="1"/>
</dbReference>
<evidence type="ECO:0000256" key="2">
    <source>
        <dbReference type="ARBA" id="ARBA00022553"/>
    </source>
</evidence>
<dbReference type="InterPro" id="IPR036388">
    <property type="entry name" value="WH-like_DNA-bd_sf"/>
</dbReference>
<dbReference type="Gene3D" id="2.40.10.120">
    <property type="match status" value="1"/>
</dbReference>
<feature type="compositionally biased region" description="Basic and acidic residues" evidence="7">
    <location>
        <begin position="382"/>
        <end position="392"/>
    </location>
</feature>
<dbReference type="Gene3D" id="1.10.533.10">
    <property type="entry name" value="Death Domain, Fas"/>
    <property type="match status" value="1"/>
</dbReference>
<evidence type="ECO:0000256" key="1">
    <source>
        <dbReference type="ARBA" id="ARBA00004123"/>
    </source>
</evidence>
<dbReference type="GO" id="GO:0005634">
    <property type="term" value="C:nucleus"/>
    <property type="evidence" value="ECO:0007669"/>
    <property type="project" value="UniProtKB-SubCell"/>
</dbReference>
<dbReference type="PROSITE" id="PS51477">
    <property type="entry name" value="PAH"/>
    <property type="match status" value="2"/>
</dbReference>
<dbReference type="PROSITE" id="PS50017">
    <property type="entry name" value="DEATH_DOMAIN"/>
    <property type="match status" value="1"/>
</dbReference>
<keyword evidence="2" id="KW-0597">Phosphoprotein</keyword>
<dbReference type="Pfam" id="PF02671">
    <property type="entry name" value="PAH"/>
    <property type="match status" value="2"/>
</dbReference>
<dbReference type="Proteomes" id="UP000838412">
    <property type="component" value="Chromosome 18"/>
</dbReference>
<feature type="compositionally biased region" description="Polar residues" evidence="7">
    <location>
        <begin position="416"/>
        <end position="440"/>
    </location>
</feature>